<comment type="caution">
    <text evidence="11">The sequence shown here is derived from an EMBL/GenBank/DDBJ whole genome shotgun (WGS) entry which is preliminary data.</text>
</comment>
<dbReference type="AlphaFoldDB" id="A0A6N7RNT3"/>
<evidence type="ECO:0000256" key="6">
    <source>
        <dbReference type="ARBA" id="ARBA00022989"/>
    </source>
</evidence>
<dbReference type="GO" id="GO:0006605">
    <property type="term" value="P:protein targeting"/>
    <property type="evidence" value="ECO:0007669"/>
    <property type="project" value="UniProtKB-UniRule"/>
</dbReference>
<dbReference type="HAMAP" id="MF_00422">
    <property type="entry name" value="SecE"/>
    <property type="match status" value="1"/>
</dbReference>
<keyword evidence="4 9" id="KW-0812">Transmembrane</keyword>
<dbReference type="GO" id="GO:0065002">
    <property type="term" value="P:intracellular protein transmembrane transport"/>
    <property type="evidence" value="ECO:0007669"/>
    <property type="project" value="UniProtKB-UniRule"/>
</dbReference>
<dbReference type="InterPro" id="IPR001901">
    <property type="entry name" value="Translocase_SecE/Sec61-g"/>
</dbReference>
<dbReference type="GO" id="GO:0043952">
    <property type="term" value="P:protein transport by the Sec complex"/>
    <property type="evidence" value="ECO:0007669"/>
    <property type="project" value="UniProtKB-UniRule"/>
</dbReference>
<organism evidence="11 12">
    <name type="scientific">Eggerthella guodeyinii</name>
    <dbReference type="NCBI Taxonomy" id="2690837"/>
    <lineage>
        <taxon>Bacteria</taxon>
        <taxon>Bacillati</taxon>
        <taxon>Actinomycetota</taxon>
        <taxon>Coriobacteriia</taxon>
        <taxon>Eggerthellales</taxon>
        <taxon>Eggerthellaceae</taxon>
        <taxon>Eggerthella</taxon>
    </lineage>
</organism>
<evidence type="ECO:0000256" key="8">
    <source>
        <dbReference type="ARBA" id="ARBA00023136"/>
    </source>
</evidence>
<evidence type="ECO:0000256" key="3">
    <source>
        <dbReference type="ARBA" id="ARBA00022475"/>
    </source>
</evidence>
<dbReference type="PANTHER" id="PTHR33910:SF1">
    <property type="entry name" value="PROTEIN TRANSLOCASE SUBUNIT SECE"/>
    <property type="match status" value="1"/>
</dbReference>
<evidence type="ECO:0000256" key="10">
    <source>
        <dbReference type="SAM" id="MobiDB-lite"/>
    </source>
</evidence>
<protein>
    <recommendedName>
        <fullName evidence="9">Protein translocase subunit SecE</fullName>
    </recommendedName>
</protein>
<keyword evidence="2 9" id="KW-0813">Transport</keyword>
<dbReference type="Pfam" id="PF00584">
    <property type="entry name" value="SecE"/>
    <property type="match status" value="1"/>
</dbReference>
<dbReference type="GO" id="GO:0008320">
    <property type="term" value="F:protein transmembrane transporter activity"/>
    <property type="evidence" value="ECO:0007669"/>
    <property type="project" value="UniProtKB-UniRule"/>
</dbReference>
<gene>
    <name evidence="9 11" type="primary">secE</name>
    <name evidence="11" type="ORF">GJG86_10980</name>
</gene>
<keyword evidence="8 9" id="KW-0472">Membrane</keyword>
<keyword evidence="7 9" id="KW-0811">Translocation</keyword>
<keyword evidence="5 9" id="KW-0653">Protein transport</keyword>
<comment type="similarity">
    <text evidence="9">Belongs to the SecE/SEC61-gamma family.</text>
</comment>
<evidence type="ECO:0000256" key="9">
    <source>
        <dbReference type="HAMAP-Rule" id="MF_00422"/>
    </source>
</evidence>
<evidence type="ECO:0000256" key="4">
    <source>
        <dbReference type="ARBA" id="ARBA00022692"/>
    </source>
</evidence>
<reference evidence="12" key="1">
    <citation type="submission" date="2019-08" db="EMBL/GenBank/DDBJ databases">
        <title>Arthrobacter sp. nov., isolated from plateau pika and Tibetan wild ass.</title>
        <authorList>
            <person name="Ge Y."/>
        </authorList>
    </citation>
    <scope>NUCLEOTIDE SEQUENCE [LARGE SCALE GENOMIC DNA]</scope>
    <source>
        <strain evidence="12">HF-4214</strain>
    </source>
</reference>
<dbReference type="GO" id="GO:0005886">
    <property type="term" value="C:plasma membrane"/>
    <property type="evidence" value="ECO:0007669"/>
    <property type="project" value="UniProtKB-SubCell"/>
</dbReference>
<evidence type="ECO:0000256" key="5">
    <source>
        <dbReference type="ARBA" id="ARBA00022927"/>
    </source>
</evidence>
<comment type="function">
    <text evidence="9">Essential subunit of the Sec protein translocation channel SecYEG. Clamps together the 2 halves of SecY. May contact the channel plug during translocation.</text>
</comment>
<dbReference type="GO" id="GO:0009306">
    <property type="term" value="P:protein secretion"/>
    <property type="evidence" value="ECO:0007669"/>
    <property type="project" value="UniProtKB-UniRule"/>
</dbReference>
<comment type="subunit">
    <text evidence="9">Component of the Sec protein translocase complex. Heterotrimer consisting of SecY, SecE and SecG subunits. The heterotrimers can form oligomers, although 1 heterotrimer is thought to be able to translocate proteins. Interacts with the ribosome. Interacts with SecDF, and other proteins may be involved. Interacts with SecA.</text>
</comment>
<feature type="transmembrane region" description="Helical" evidence="9">
    <location>
        <begin position="112"/>
        <end position="132"/>
    </location>
</feature>
<dbReference type="InterPro" id="IPR038379">
    <property type="entry name" value="SecE_sf"/>
</dbReference>
<dbReference type="RefSeq" id="WP_154333829.1">
    <property type="nucleotide sequence ID" value="NZ_VTFY01000008.1"/>
</dbReference>
<comment type="subcellular location">
    <subcellularLocation>
        <location evidence="9">Cell membrane</location>
        <topology evidence="9">Single-pass membrane protein</topology>
    </subcellularLocation>
    <subcellularLocation>
        <location evidence="1">Membrane</location>
    </subcellularLocation>
</comment>
<feature type="region of interest" description="Disordered" evidence="10">
    <location>
        <begin position="53"/>
        <end position="84"/>
    </location>
</feature>
<accession>A0A6N7RNT3</accession>
<evidence type="ECO:0000256" key="1">
    <source>
        <dbReference type="ARBA" id="ARBA00004370"/>
    </source>
</evidence>
<dbReference type="EMBL" id="VTFY01000008">
    <property type="protein sequence ID" value="MRX83013.1"/>
    <property type="molecule type" value="Genomic_DNA"/>
</dbReference>
<feature type="compositionally biased region" description="Basic and acidic residues" evidence="10">
    <location>
        <begin position="72"/>
        <end position="84"/>
    </location>
</feature>
<dbReference type="InterPro" id="IPR005807">
    <property type="entry name" value="SecE_bac"/>
</dbReference>
<dbReference type="NCBIfam" id="TIGR00964">
    <property type="entry name" value="secE_bact"/>
    <property type="match status" value="1"/>
</dbReference>
<keyword evidence="12" id="KW-1185">Reference proteome</keyword>
<evidence type="ECO:0000313" key="12">
    <source>
        <dbReference type="Proteomes" id="UP000438093"/>
    </source>
</evidence>
<evidence type="ECO:0000313" key="11">
    <source>
        <dbReference type="EMBL" id="MRX83013.1"/>
    </source>
</evidence>
<dbReference type="PANTHER" id="PTHR33910">
    <property type="entry name" value="PROTEIN TRANSLOCASE SUBUNIT SECE"/>
    <property type="match status" value="1"/>
</dbReference>
<dbReference type="Gene3D" id="1.20.5.1030">
    <property type="entry name" value="Preprotein translocase secy subunit"/>
    <property type="match status" value="1"/>
</dbReference>
<keyword evidence="3 9" id="KW-1003">Cell membrane</keyword>
<proteinExistence type="inferred from homology"/>
<dbReference type="Proteomes" id="UP000438093">
    <property type="component" value="Unassembled WGS sequence"/>
</dbReference>
<evidence type="ECO:0000256" key="7">
    <source>
        <dbReference type="ARBA" id="ARBA00023010"/>
    </source>
</evidence>
<sequence>MAKKSKTQRAKASAARAARKEQALEAEVAAEASKNAEADAAATEAPKKRFFKKADKSDAAESGKQAKASVKAVEKKVEKAPEKKPAKKRRFGFLKDVRTELKRVTWPTKQDVLRWSVVVVVALVFFGAYVAVLDNVVITPLLIAISGLGV</sequence>
<keyword evidence="6 9" id="KW-1133">Transmembrane helix</keyword>
<feature type="region of interest" description="Disordered" evidence="10">
    <location>
        <begin position="1"/>
        <end position="29"/>
    </location>
</feature>
<name>A0A6N7RNT3_9ACTN</name>
<evidence type="ECO:0000256" key="2">
    <source>
        <dbReference type="ARBA" id="ARBA00022448"/>
    </source>
</evidence>